<dbReference type="AlphaFoldDB" id="A0AAV0T4B8"/>
<reference evidence="2" key="2">
    <citation type="submission" date="2022-12" db="EMBL/GenBank/DDBJ databases">
        <authorList>
            <person name="Webb A."/>
        </authorList>
    </citation>
    <scope>NUCLEOTIDE SEQUENCE</scope>
    <source>
        <strain evidence="2">Pf2</strain>
    </source>
</reference>
<dbReference type="EMBL" id="CAKLBC010001553">
    <property type="protein sequence ID" value="CAH0492870.1"/>
    <property type="molecule type" value="Genomic_DNA"/>
</dbReference>
<dbReference type="Proteomes" id="UP001157938">
    <property type="component" value="Unassembled WGS sequence"/>
</dbReference>
<organism evidence="2 4">
    <name type="scientific">Peronospora farinosa</name>
    <dbReference type="NCBI Taxonomy" id="134698"/>
    <lineage>
        <taxon>Eukaryota</taxon>
        <taxon>Sar</taxon>
        <taxon>Stramenopiles</taxon>
        <taxon>Oomycota</taxon>
        <taxon>Peronosporomycetes</taxon>
        <taxon>Peronosporales</taxon>
        <taxon>Peronosporaceae</taxon>
        <taxon>Peronospora</taxon>
    </lineage>
</organism>
<gene>
    <name evidence="1" type="ORF">PFR001_LOCUS8044</name>
    <name evidence="2" type="ORF">PFR002_LOCUS2439</name>
</gene>
<evidence type="ECO:0000313" key="3">
    <source>
        <dbReference type="Proteomes" id="UP001157938"/>
    </source>
</evidence>
<reference evidence="1 3" key="1">
    <citation type="submission" date="2021-11" db="EMBL/GenBank/DDBJ databases">
        <authorList>
            <person name="Islam A."/>
            <person name="Islam S."/>
            <person name="Flora M.S."/>
            <person name="Rahman M."/>
            <person name="Ziaur R.M."/>
            <person name="Epstein J.H."/>
            <person name="Hassan M."/>
            <person name="Klassen M."/>
            <person name="Woodard K."/>
            <person name="Webb A."/>
            <person name="Webby R.J."/>
            <person name="El Zowalaty M.E."/>
        </authorList>
    </citation>
    <scope>NUCLEOTIDE SEQUENCE [LARGE SCALE GENOMIC DNA]</scope>
    <source>
        <strain evidence="1">Pf1</strain>
    </source>
</reference>
<evidence type="ECO:0000313" key="2">
    <source>
        <dbReference type="EMBL" id="CAI5711762.1"/>
    </source>
</evidence>
<protein>
    <submittedName>
        <fullName evidence="2">Uncharacterized protein</fullName>
    </submittedName>
</protein>
<dbReference type="Proteomes" id="UP001159659">
    <property type="component" value="Unassembled WGS sequence"/>
</dbReference>
<comment type="caution">
    <text evidence="2">The sequence shown here is derived from an EMBL/GenBank/DDBJ whole genome shotgun (WGS) entry which is preliminary data.</text>
</comment>
<keyword evidence="3" id="KW-1185">Reference proteome</keyword>
<evidence type="ECO:0000313" key="4">
    <source>
        <dbReference type="Proteomes" id="UP001159659"/>
    </source>
</evidence>
<evidence type="ECO:0000313" key="1">
    <source>
        <dbReference type="EMBL" id="CAH0492870.1"/>
    </source>
</evidence>
<dbReference type="EMBL" id="CANTFK010000275">
    <property type="protein sequence ID" value="CAI5711762.1"/>
    <property type="molecule type" value="Genomic_DNA"/>
</dbReference>
<name>A0AAV0T4B8_9STRA</name>
<sequence>MECVTDVSNLLNNKLSIARGESQIDRLRHTFIKSPDEIAPLYSECWDPFIYISCWEQVIDSEYAARCLSLRLRSEELFRIYTWAKNTGNNSLAGAVYEILLHRLAADNQLDIHISEYDPPENYQPNAPRHFNVKQVHLEKHKAIIVKLKSTSGKKGNVAYLQFTVAAQHGIDSNQLKEMNKIFYPDDVKEAGNTEPPIYIAVCPDLESCKALRLNPAPQVVAAKQVCQVFVGYYAENKYGIAADGPTNDKIVKSLLPHTHNLRKRQRLEE</sequence>
<proteinExistence type="predicted"/>
<accession>A0AAV0T4B8</accession>